<keyword evidence="6" id="KW-0732">Signal</keyword>
<dbReference type="Gene3D" id="2.30.30.60">
    <property type="match status" value="1"/>
</dbReference>
<dbReference type="PANTHER" id="PTHR30566">
    <property type="entry name" value="YNAI-RELATED MECHANOSENSITIVE ION CHANNEL"/>
    <property type="match status" value="1"/>
</dbReference>
<sequence length="563" mass="61616">MIKSTGKRVSRTQHSRFKACMTALFAAMALFLVSPQAKAQEGTFFEIPTLNEALAQPVGDLDLSTPQSSMEAFLEAASNENWADAAHVLNLNDIDPVNQAIVGSGLAEQLYTVLDRKVVISWQQLLERPDSLNTQAPSENVMAGQARKSLLLGVLELDNRPVVIRLNRVKPEDGDPVWVFSRQTVQNVPALFDAYGPTEFEKALPDWMRADSGLGLKWWELLAIPLTVLAAYVFSRIAWGLLTRASKSTGNRSWLPLSQILKGLRWPTTLVVVGATLQIATTQILVVSGIVNSIVDPIAIIFYVAAAMILAVSLIDVAIDFFFAVDVEDLSDPDARKERSRVTTLAAVRRLVIVLAVIVGTGLVLSTANIFQTLGFSLLASAGALSLVFGFAARDVLGNLLASMQISMNRTARIGDQLIFNDYLATVEDITFTHITLKSWDSKRVIVPVKTFVNEAFENWSIGGDGMTRTVMLEVAHDTDIDALEEAFRDAAKDDDRIVVDDLEMVVVDQSLIKSVVRLAIPVKKITDGWAVECGMRKKMIAYLQESQGSLIKSVNNLTVEAA</sequence>
<feature type="transmembrane region" description="Helical" evidence="5">
    <location>
        <begin position="346"/>
        <end position="368"/>
    </location>
</feature>
<proteinExistence type="predicted"/>
<keyword evidence="4 5" id="KW-0472">Membrane</keyword>
<keyword evidence="3 5" id="KW-1133">Transmembrane helix</keyword>
<dbReference type="AlphaFoldDB" id="A0A1I6MZS8"/>
<feature type="chain" id="PRO_5011522092" evidence="6">
    <location>
        <begin position="40"/>
        <end position="563"/>
    </location>
</feature>
<protein>
    <submittedName>
        <fullName evidence="8">Small-conductance mechanosensitive channel</fullName>
    </submittedName>
</protein>
<dbReference type="InterPro" id="IPR010920">
    <property type="entry name" value="LSM_dom_sf"/>
</dbReference>
<dbReference type="Proteomes" id="UP000198926">
    <property type="component" value="Unassembled WGS sequence"/>
</dbReference>
<dbReference type="Gene3D" id="1.10.287.1260">
    <property type="match status" value="1"/>
</dbReference>
<feature type="domain" description="Mechanosensitive ion channel MscS" evidence="7">
    <location>
        <begin position="395"/>
        <end position="461"/>
    </location>
</feature>
<feature type="transmembrane region" description="Helical" evidence="5">
    <location>
        <begin position="374"/>
        <end position="393"/>
    </location>
</feature>
<accession>A0A1I6MZS8</accession>
<organism evidence="8 9">
    <name type="scientific">Yoonia litorea</name>
    <dbReference type="NCBI Taxonomy" id="1123755"/>
    <lineage>
        <taxon>Bacteria</taxon>
        <taxon>Pseudomonadati</taxon>
        <taxon>Pseudomonadota</taxon>
        <taxon>Alphaproteobacteria</taxon>
        <taxon>Rhodobacterales</taxon>
        <taxon>Paracoccaceae</taxon>
        <taxon>Yoonia</taxon>
    </lineage>
</organism>
<dbReference type="InterPro" id="IPR006685">
    <property type="entry name" value="MscS_channel_2nd"/>
</dbReference>
<dbReference type="GO" id="GO:0016020">
    <property type="term" value="C:membrane"/>
    <property type="evidence" value="ECO:0007669"/>
    <property type="project" value="UniProtKB-SubCell"/>
</dbReference>
<evidence type="ECO:0000256" key="2">
    <source>
        <dbReference type="ARBA" id="ARBA00022692"/>
    </source>
</evidence>
<evidence type="ECO:0000256" key="5">
    <source>
        <dbReference type="SAM" id="Phobius"/>
    </source>
</evidence>
<dbReference type="STRING" id="1123755.SAMN05444714_2764"/>
<dbReference type="Pfam" id="PF00924">
    <property type="entry name" value="MS_channel_2nd"/>
    <property type="match status" value="1"/>
</dbReference>
<evidence type="ECO:0000256" key="3">
    <source>
        <dbReference type="ARBA" id="ARBA00022989"/>
    </source>
</evidence>
<evidence type="ECO:0000256" key="4">
    <source>
        <dbReference type="ARBA" id="ARBA00023136"/>
    </source>
</evidence>
<feature type="signal peptide" evidence="6">
    <location>
        <begin position="1"/>
        <end position="39"/>
    </location>
</feature>
<evidence type="ECO:0000313" key="8">
    <source>
        <dbReference type="EMBL" id="SFS21196.1"/>
    </source>
</evidence>
<dbReference type="PANTHER" id="PTHR30566:SF25">
    <property type="entry name" value="INNER MEMBRANE PROTEIN"/>
    <property type="match status" value="1"/>
</dbReference>
<dbReference type="SUPFAM" id="SSF50182">
    <property type="entry name" value="Sm-like ribonucleoproteins"/>
    <property type="match status" value="1"/>
</dbReference>
<dbReference type="EMBL" id="FOZM01000003">
    <property type="protein sequence ID" value="SFS21196.1"/>
    <property type="molecule type" value="Genomic_DNA"/>
</dbReference>
<keyword evidence="9" id="KW-1185">Reference proteome</keyword>
<feature type="transmembrane region" description="Helical" evidence="5">
    <location>
        <begin position="263"/>
        <end position="286"/>
    </location>
</feature>
<evidence type="ECO:0000259" key="7">
    <source>
        <dbReference type="Pfam" id="PF00924"/>
    </source>
</evidence>
<evidence type="ECO:0000256" key="6">
    <source>
        <dbReference type="SAM" id="SignalP"/>
    </source>
</evidence>
<keyword evidence="2 5" id="KW-0812">Transmembrane</keyword>
<reference evidence="8 9" key="1">
    <citation type="submission" date="2016-10" db="EMBL/GenBank/DDBJ databases">
        <authorList>
            <person name="de Groot N.N."/>
        </authorList>
    </citation>
    <scope>NUCLEOTIDE SEQUENCE [LARGE SCALE GENOMIC DNA]</scope>
    <source>
        <strain evidence="8 9">DSM 29433</strain>
    </source>
</reference>
<evidence type="ECO:0000313" key="9">
    <source>
        <dbReference type="Proteomes" id="UP000198926"/>
    </source>
</evidence>
<dbReference type="GO" id="GO:0008381">
    <property type="term" value="F:mechanosensitive monoatomic ion channel activity"/>
    <property type="evidence" value="ECO:0007669"/>
    <property type="project" value="UniProtKB-ARBA"/>
</dbReference>
<feature type="transmembrane region" description="Helical" evidence="5">
    <location>
        <begin position="218"/>
        <end position="242"/>
    </location>
</feature>
<gene>
    <name evidence="8" type="ORF">SAMN05444714_2764</name>
</gene>
<evidence type="ECO:0000256" key="1">
    <source>
        <dbReference type="ARBA" id="ARBA00004370"/>
    </source>
</evidence>
<comment type="subcellular location">
    <subcellularLocation>
        <location evidence="1">Membrane</location>
    </subcellularLocation>
</comment>
<feature type="transmembrane region" description="Helical" evidence="5">
    <location>
        <begin position="298"/>
        <end position="325"/>
    </location>
</feature>
<dbReference type="InterPro" id="IPR023408">
    <property type="entry name" value="MscS_beta-dom_sf"/>
</dbReference>
<name>A0A1I6MZS8_9RHOB</name>